<evidence type="ECO:0000256" key="3">
    <source>
        <dbReference type="SAM" id="MobiDB-lite"/>
    </source>
</evidence>
<dbReference type="Gene3D" id="2.150.10.10">
    <property type="entry name" value="Serralysin-like metalloprotease, C-terminal"/>
    <property type="match status" value="2"/>
</dbReference>
<comment type="caution">
    <text evidence="5">The sequence shown here is derived from an EMBL/GenBank/DDBJ whole genome shotgun (WGS) entry which is preliminary data.</text>
</comment>
<evidence type="ECO:0000256" key="2">
    <source>
        <dbReference type="ARBA" id="ARBA00022525"/>
    </source>
</evidence>
<feature type="compositionally biased region" description="Low complexity" evidence="3">
    <location>
        <begin position="174"/>
        <end position="188"/>
    </location>
</feature>
<dbReference type="Pfam" id="PF00353">
    <property type="entry name" value="HemolysinCabind"/>
    <property type="match status" value="4"/>
</dbReference>
<dbReference type="SUPFAM" id="SSF51120">
    <property type="entry name" value="beta-Roll"/>
    <property type="match status" value="2"/>
</dbReference>
<proteinExistence type="predicted"/>
<evidence type="ECO:0000256" key="1">
    <source>
        <dbReference type="ARBA" id="ARBA00004613"/>
    </source>
</evidence>
<feature type="region of interest" description="Disordered" evidence="3">
    <location>
        <begin position="120"/>
        <end position="146"/>
    </location>
</feature>
<keyword evidence="2" id="KW-0964">Secreted</keyword>
<keyword evidence="4" id="KW-0732">Signal</keyword>
<dbReference type="AlphaFoldDB" id="A0A7W7MSJ3"/>
<feature type="chain" id="PRO_5031347210" evidence="4">
    <location>
        <begin position="34"/>
        <end position="390"/>
    </location>
</feature>
<evidence type="ECO:0000256" key="4">
    <source>
        <dbReference type="SAM" id="SignalP"/>
    </source>
</evidence>
<feature type="compositionally biased region" description="Basic and acidic residues" evidence="3">
    <location>
        <begin position="129"/>
        <end position="144"/>
    </location>
</feature>
<dbReference type="RefSeq" id="WP_184995960.1">
    <property type="nucleotide sequence ID" value="NZ_BOMK01000003.1"/>
</dbReference>
<sequence>MPQALWRVRAVVTLAAAVAVSAPLSVAASPAQAVGKAGLLAVVDGTVIEYKTAKGKQSRITLTRNGDTVTVDDRVAIKVGAGCKRVKGDKTRARCTPATPPTRLRVYAYDRNDTIVDNTDLPITADGGTGHDKLTGGPGHDRLYGRSGNDVLKGRGGNDALYGEAGNDKLYGAAGDDGLDDGPGTDAAWGGTGSDSFTNGAGNDRFYGESGDDYYNSRQHAGRDADRYLGGPGVDSAGYTHYKSAVSLDLDGRKGDDGRKGEGDTIGADVENLLGGLGKDRLVGNGKANVLDGREGNDKLYGGGGNDTLLGHQGVDMLYGGAGNDTLLGHQGVDKIYGEAGDDWLDGNATPGVYDEYDEVTDLLDGGTNTAVGDTCVRLNLDRTKGCEKD</sequence>
<protein>
    <submittedName>
        <fullName evidence="5">Ca2+-binding RTX toxin-like protein</fullName>
    </submittedName>
</protein>
<comment type="subcellular location">
    <subcellularLocation>
        <location evidence="1">Secreted</location>
    </subcellularLocation>
</comment>
<dbReference type="GO" id="GO:0005509">
    <property type="term" value="F:calcium ion binding"/>
    <property type="evidence" value="ECO:0007669"/>
    <property type="project" value="InterPro"/>
</dbReference>
<dbReference type="GO" id="GO:0005576">
    <property type="term" value="C:extracellular region"/>
    <property type="evidence" value="ECO:0007669"/>
    <property type="project" value="UniProtKB-SubCell"/>
</dbReference>
<accession>A0A7W7MSJ3</accession>
<dbReference type="InterPro" id="IPR001343">
    <property type="entry name" value="Hemolysn_Ca-bd"/>
</dbReference>
<dbReference type="PANTHER" id="PTHR38340:SF1">
    <property type="entry name" value="S-LAYER PROTEIN"/>
    <property type="match status" value="1"/>
</dbReference>
<feature type="signal peptide" evidence="4">
    <location>
        <begin position="1"/>
        <end position="33"/>
    </location>
</feature>
<organism evidence="5 6">
    <name type="scientific">Actinoplanes digitatis</name>
    <dbReference type="NCBI Taxonomy" id="1868"/>
    <lineage>
        <taxon>Bacteria</taxon>
        <taxon>Bacillati</taxon>
        <taxon>Actinomycetota</taxon>
        <taxon>Actinomycetes</taxon>
        <taxon>Micromonosporales</taxon>
        <taxon>Micromonosporaceae</taxon>
        <taxon>Actinoplanes</taxon>
    </lineage>
</organism>
<evidence type="ECO:0000313" key="5">
    <source>
        <dbReference type="EMBL" id="MBB4764812.1"/>
    </source>
</evidence>
<dbReference type="InterPro" id="IPR018511">
    <property type="entry name" value="Hemolysin-typ_Ca-bd_CS"/>
</dbReference>
<gene>
    <name evidence="5" type="ORF">BJ971_005368</name>
</gene>
<reference evidence="5 6" key="1">
    <citation type="submission" date="2020-08" db="EMBL/GenBank/DDBJ databases">
        <title>Sequencing the genomes of 1000 actinobacteria strains.</title>
        <authorList>
            <person name="Klenk H.-P."/>
        </authorList>
    </citation>
    <scope>NUCLEOTIDE SEQUENCE [LARGE SCALE GENOMIC DNA]</scope>
    <source>
        <strain evidence="5 6">DSM 43149</strain>
    </source>
</reference>
<dbReference type="InterPro" id="IPR050557">
    <property type="entry name" value="RTX_toxin/Mannuronan_C5-epim"/>
</dbReference>
<keyword evidence="6" id="KW-1185">Reference proteome</keyword>
<evidence type="ECO:0000313" key="6">
    <source>
        <dbReference type="Proteomes" id="UP000578112"/>
    </source>
</evidence>
<dbReference type="Proteomes" id="UP000578112">
    <property type="component" value="Unassembled WGS sequence"/>
</dbReference>
<dbReference type="PANTHER" id="PTHR38340">
    <property type="entry name" value="S-LAYER PROTEIN"/>
    <property type="match status" value="1"/>
</dbReference>
<name>A0A7W7MSJ3_9ACTN</name>
<dbReference type="PRINTS" id="PR00313">
    <property type="entry name" value="CABNDNGRPT"/>
</dbReference>
<dbReference type="EMBL" id="JACHNH010000001">
    <property type="protein sequence ID" value="MBB4764812.1"/>
    <property type="molecule type" value="Genomic_DNA"/>
</dbReference>
<dbReference type="InterPro" id="IPR011049">
    <property type="entry name" value="Serralysin-like_metalloprot_C"/>
</dbReference>
<dbReference type="PROSITE" id="PS00330">
    <property type="entry name" value="HEMOLYSIN_CALCIUM"/>
    <property type="match status" value="1"/>
</dbReference>
<feature type="region of interest" description="Disordered" evidence="3">
    <location>
        <begin position="174"/>
        <end position="205"/>
    </location>
</feature>